<evidence type="ECO:0000256" key="1">
    <source>
        <dbReference type="ARBA" id="ARBA00004514"/>
    </source>
</evidence>
<organism evidence="6 7">
    <name type="scientific">Lysinimonas soli</name>
    <dbReference type="NCBI Taxonomy" id="1074233"/>
    <lineage>
        <taxon>Bacteria</taxon>
        <taxon>Bacillati</taxon>
        <taxon>Actinomycetota</taxon>
        <taxon>Actinomycetes</taxon>
        <taxon>Micrococcales</taxon>
        <taxon>Microbacteriaceae</taxon>
        <taxon>Lysinimonas</taxon>
    </lineage>
</organism>
<keyword evidence="6" id="KW-0966">Cell projection</keyword>
<dbReference type="PANTHER" id="PTHR34773">
    <property type="entry name" value="FLAGELLAR SECRETION CHAPERONE FLIS"/>
    <property type="match status" value="1"/>
</dbReference>
<evidence type="ECO:0000256" key="4">
    <source>
        <dbReference type="ARBA" id="ARBA00022795"/>
    </source>
</evidence>
<dbReference type="EMBL" id="JBHSMG010000002">
    <property type="protein sequence ID" value="MFC5502366.1"/>
    <property type="molecule type" value="Genomic_DNA"/>
</dbReference>
<evidence type="ECO:0000313" key="6">
    <source>
        <dbReference type="EMBL" id="MFC5502366.1"/>
    </source>
</evidence>
<evidence type="ECO:0000256" key="5">
    <source>
        <dbReference type="ARBA" id="ARBA00023186"/>
    </source>
</evidence>
<evidence type="ECO:0000313" key="7">
    <source>
        <dbReference type="Proteomes" id="UP001596039"/>
    </source>
</evidence>
<comment type="similarity">
    <text evidence="2">Belongs to the FliS family.</text>
</comment>
<dbReference type="RefSeq" id="WP_386740061.1">
    <property type="nucleotide sequence ID" value="NZ_JBHSMG010000002.1"/>
</dbReference>
<dbReference type="InterPro" id="IPR036584">
    <property type="entry name" value="FliS_sf"/>
</dbReference>
<keyword evidence="3" id="KW-0963">Cytoplasm</keyword>
<reference evidence="7" key="1">
    <citation type="journal article" date="2019" name="Int. J. Syst. Evol. Microbiol.">
        <title>The Global Catalogue of Microorganisms (GCM) 10K type strain sequencing project: providing services to taxonomists for standard genome sequencing and annotation.</title>
        <authorList>
            <consortium name="The Broad Institute Genomics Platform"/>
            <consortium name="The Broad Institute Genome Sequencing Center for Infectious Disease"/>
            <person name="Wu L."/>
            <person name="Ma J."/>
        </authorList>
    </citation>
    <scope>NUCLEOTIDE SEQUENCE [LARGE SCALE GENOMIC DNA]</scope>
    <source>
        <strain evidence="7">CGMCC 4.6997</strain>
    </source>
</reference>
<keyword evidence="7" id="KW-1185">Reference proteome</keyword>
<comment type="caution">
    <text evidence="6">The sequence shown here is derived from an EMBL/GenBank/DDBJ whole genome shotgun (WGS) entry which is preliminary data.</text>
</comment>
<dbReference type="SUPFAM" id="SSF101116">
    <property type="entry name" value="Flagellar export chaperone FliS"/>
    <property type="match status" value="1"/>
</dbReference>
<dbReference type="PANTHER" id="PTHR34773:SF1">
    <property type="entry name" value="FLAGELLAR SECRETION CHAPERONE FLIS"/>
    <property type="match status" value="1"/>
</dbReference>
<sequence>MSVTAGADARAAYVRDSVTSASPAHALVMLYDRLLLDLRWAERCQDTGDWMSASAHLIHAQDIIAELAGTLKPELWSGGPALMSLYVYLLGILRTGNAWRDIEPTREAIELLEPLRLAWHAATDGSAVPLAPTRLSAVG</sequence>
<dbReference type="InterPro" id="IPR003713">
    <property type="entry name" value="FliS"/>
</dbReference>
<evidence type="ECO:0000256" key="2">
    <source>
        <dbReference type="ARBA" id="ARBA00008787"/>
    </source>
</evidence>
<keyword evidence="4" id="KW-1005">Bacterial flagellum biogenesis</keyword>
<gene>
    <name evidence="6" type="primary">fliS</name>
    <name evidence="6" type="ORF">ACFPJ4_08960</name>
</gene>
<keyword evidence="5" id="KW-0143">Chaperone</keyword>
<name>A0ABW0NP75_9MICO</name>
<accession>A0ABW0NP75</accession>
<protein>
    <submittedName>
        <fullName evidence="6">Flagellar export chaperone FliS</fullName>
    </submittedName>
</protein>
<proteinExistence type="inferred from homology"/>
<keyword evidence="6" id="KW-0282">Flagellum</keyword>
<keyword evidence="6" id="KW-0969">Cilium</keyword>
<comment type="subcellular location">
    <subcellularLocation>
        <location evidence="1">Cytoplasm</location>
        <location evidence="1">Cytosol</location>
    </subcellularLocation>
</comment>
<evidence type="ECO:0000256" key="3">
    <source>
        <dbReference type="ARBA" id="ARBA00022490"/>
    </source>
</evidence>
<dbReference type="Gene3D" id="1.20.120.340">
    <property type="entry name" value="Flagellar protein FliS"/>
    <property type="match status" value="1"/>
</dbReference>
<dbReference type="Proteomes" id="UP001596039">
    <property type="component" value="Unassembled WGS sequence"/>
</dbReference>
<dbReference type="Pfam" id="PF02561">
    <property type="entry name" value="FliS"/>
    <property type="match status" value="1"/>
</dbReference>